<dbReference type="CDD" id="cd00609">
    <property type="entry name" value="AAT_like"/>
    <property type="match status" value="1"/>
</dbReference>
<dbReference type="InterPro" id="IPR015422">
    <property type="entry name" value="PyrdxlP-dep_Trfase_small"/>
</dbReference>
<comment type="similarity">
    <text evidence="2 7">Belongs to the class-I pyridoxal-phosphate-dependent aminotransferase family.</text>
</comment>
<dbReference type="InterPro" id="IPR050596">
    <property type="entry name" value="AspAT/PAT-like"/>
</dbReference>
<evidence type="ECO:0000256" key="3">
    <source>
        <dbReference type="ARBA" id="ARBA00011738"/>
    </source>
</evidence>
<dbReference type="AlphaFoldDB" id="A8MB81"/>
<dbReference type="eggNOG" id="arCOG01130">
    <property type="taxonomic scope" value="Archaea"/>
</dbReference>
<dbReference type="SUPFAM" id="SSF53383">
    <property type="entry name" value="PLP-dependent transferases"/>
    <property type="match status" value="1"/>
</dbReference>
<evidence type="ECO:0000256" key="1">
    <source>
        <dbReference type="ARBA" id="ARBA00001933"/>
    </source>
</evidence>
<dbReference type="HOGENOM" id="CLU_017584_4_3_2"/>
<dbReference type="InterPro" id="IPR015421">
    <property type="entry name" value="PyrdxlP-dep_Trfase_major"/>
</dbReference>
<evidence type="ECO:0000256" key="2">
    <source>
        <dbReference type="ARBA" id="ARBA00007441"/>
    </source>
</evidence>
<dbReference type="Proteomes" id="UP000001137">
    <property type="component" value="Chromosome"/>
</dbReference>
<keyword evidence="4 7" id="KW-0032">Aminotransferase</keyword>
<evidence type="ECO:0000256" key="7">
    <source>
        <dbReference type="RuleBase" id="RU000481"/>
    </source>
</evidence>
<dbReference type="FunFam" id="3.40.640.10:FF:000033">
    <property type="entry name" value="Aspartate aminotransferase"/>
    <property type="match status" value="1"/>
</dbReference>
<dbReference type="PROSITE" id="PS00105">
    <property type="entry name" value="AA_TRANSFER_CLASS_1"/>
    <property type="match status" value="1"/>
</dbReference>
<accession>A8MB81</accession>
<dbReference type="EMBL" id="CP000852">
    <property type="protein sequence ID" value="ABW01171.1"/>
    <property type="molecule type" value="Genomic_DNA"/>
</dbReference>
<evidence type="ECO:0000256" key="6">
    <source>
        <dbReference type="ARBA" id="ARBA00022898"/>
    </source>
</evidence>
<dbReference type="Pfam" id="PF00155">
    <property type="entry name" value="Aminotran_1_2"/>
    <property type="match status" value="1"/>
</dbReference>
<comment type="subunit">
    <text evidence="3">Homodimer.</text>
</comment>
<evidence type="ECO:0000259" key="8">
    <source>
        <dbReference type="Pfam" id="PF00155"/>
    </source>
</evidence>
<dbReference type="Gene3D" id="3.90.1150.10">
    <property type="entry name" value="Aspartate Aminotransferase, domain 1"/>
    <property type="match status" value="1"/>
</dbReference>
<dbReference type="InterPro" id="IPR004838">
    <property type="entry name" value="NHTrfase_class1_PyrdxlP-BS"/>
</dbReference>
<dbReference type="PANTHER" id="PTHR46383:SF1">
    <property type="entry name" value="ASPARTATE AMINOTRANSFERASE"/>
    <property type="match status" value="1"/>
</dbReference>
<dbReference type="InterPro" id="IPR004839">
    <property type="entry name" value="Aminotransferase_I/II_large"/>
</dbReference>
<dbReference type="GO" id="GO:0030170">
    <property type="term" value="F:pyridoxal phosphate binding"/>
    <property type="evidence" value="ECO:0007669"/>
    <property type="project" value="InterPro"/>
</dbReference>
<evidence type="ECO:0000256" key="5">
    <source>
        <dbReference type="ARBA" id="ARBA00022679"/>
    </source>
</evidence>
<dbReference type="PANTHER" id="PTHR46383">
    <property type="entry name" value="ASPARTATE AMINOTRANSFERASE"/>
    <property type="match status" value="1"/>
</dbReference>
<feature type="domain" description="Aminotransferase class I/classII large" evidence="8">
    <location>
        <begin position="47"/>
        <end position="407"/>
    </location>
</feature>
<comment type="cofactor">
    <cofactor evidence="1 7">
        <name>pyridoxal 5'-phosphate</name>
        <dbReference type="ChEBI" id="CHEBI:597326"/>
    </cofactor>
</comment>
<name>A8MB81_CALMQ</name>
<dbReference type="GO" id="GO:0006520">
    <property type="term" value="P:amino acid metabolic process"/>
    <property type="evidence" value="ECO:0007669"/>
    <property type="project" value="InterPro"/>
</dbReference>
<evidence type="ECO:0000256" key="4">
    <source>
        <dbReference type="ARBA" id="ARBA00022576"/>
    </source>
</evidence>
<dbReference type="PRINTS" id="PR00753">
    <property type="entry name" value="ACCSYNTHASE"/>
</dbReference>
<sequence length="417" mass="47479">MSAICVSRVMNPIDDYIKNEVKELMGESAFTYLAKAREVSERKGIRVISFGIGQPDLPTFPNIINAAKRALDEGFTGYTETPGIKELREAVADYLNHRYQAKVLPEEVIVTTGTKTAIFLALSAYVRPGDEVIIPDPSYPAYAEITKFNGGKPIYVPLKFSVEDGFRLDVEGIEGALTDKTRAVVINNPHNPTGTVFDARDVMKVLDIAKDHRLLVIVDEIYDNFVYEDTVFKGILELEPEWRKYIIYTNGFSKTFSMTGWRLGYLVTSRDVVKYLERLATNVYSCPPSIAQWAGVEALRSGMSWRESRRMVELFRRRRDVMYEELRKIPGIEVWRGNGAFYMYPRVAPLLNKLSMDVESFTNWLLEDHGVVVLPGTAFSETRMGREFVRFSYALDEGDIREGVRRILNAVMQRLGK</sequence>
<evidence type="ECO:0000313" key="10">
    <source>
        <dbReference type="Proteomes" id="UP000001137"/>
    </source>
</evidence>
<keyword evidence="5 7" id="KW-0808">Transferase</keyword>
<reference evidence="9 10" key="1">
    <citation type="submission" date="2007-10" db="EMBL/GenBank/DDBJ databases">
        <title>Complete sequence of Caldivirga maquilingensis IC-167.</title>
        <authorList>
            <consortium name="US DOE Joint Genome Institute"/>
            <person name="Copeland A."/>
            <person name="Lucas S."/>
            <person name="Lapidus A."/>
            <person name="Barry K."/>
            <person name="Glavina del Rio T."/>
            <person name="Dalin E."/>
            <person name="Tice H."/>
            <person name="Pitluck S."/>
            <person name="Saunders E."/>
            <person name="Brettin T."/>
            <person name="Bruce D."/>
            <person name="Detter J.C."/>
            <person name="Han C."/>
            <person name="Schmutz J."/>
            <person name="Larimer F."/>
            <person name="Land M."/>
            <person name="Hauser L."/>
            <person name="Kyrpides N."/>
            <person name="Ivanova N."/>
            <person name="Biddle J.F."/>
            <person name="Zhang Z."/>
            <person name="Fitz-Gibbon S.T."/>
            <person name="Lowe T.M."/>
            <person name="Saltikov C."/>
            <person name="House C.H."/>
            <person name="Richardson P."/>
        </authorList>
    </citation>
    <scope>NUCLEOTIDE SEQUENCE [LARGE SCALE GENOMIC DNA]</scope>
    <source>
        <strain evidence="10">ATCC 700844 / DSM 13496 / JCM 10307 / IC-167</strain>
    </source>
</reference>
<dbReference type="KEGG" id="cma:Cmaq_0323"/>
<gene>
    <name evidence="9" type="ordered locus">Cmaq_0323</name>
</gene>
<dbReference type="EC" id="2.6.1.-" evidence="7"/>
<protein>
    <recommendedName>
        <fullName evidence="7">Aminotransferase</fullName>
        <ecNumber evidence="7">2.6.1.-</ecNumber>
    </recommendedName>
</protein>
<dbReference type="InterPro" id="IPR015424">
    <property type="entry name" value="PyrdxlP-dep_Trfase"/>
</dbReference>
<evidence type="ECO:0000313" key="9">
    <source>
        <dbReference type="EMBL" id="ABW01171.1"/>
    </source>
</evidence>
<proteinExistence type="inferred from homology"/>
<dbReference type="STRING" id="397948.Cmaq_0323"/>
<keyword evidence="6" id="KW-0663">Pyridoxal phosphate</keyword>
<keyword evidence="10" id="KW-1185">Reference proteome</keyword>
<dbReference type="Gene3D" id="3.40.640.10">
    <property type="entry name" value="Type I PLP-dependent aspartate aminotransferase-like (Major domain)"/>
    <property type="match status" value="1"/>
</dbReference>
<organism evidence="9 10">
    <name type="scientific">Caldivirga maquilingensis (strain ATCC 700844 / DSM 13496 / JCM 10307 / IC-167)</name>
    <dbReference type="NCBI Taxonomy" id="397948"/>
    <lineage>
        <taxon>Archaea</taxon>
        <taxon>Thermoproteota</taxon>
        <taxon>Thermoprotei</taxon>
        <taxon>Thermoproteales</taxon>
        <taxon>Thermoproteaceae</taxon>
        <taxon>Caldivirga</taxon>
    </lineage>
</organism>
<dbReference type="GO" id="GO:0008483">
    <property type="term" value="F:transaminase activity"/>
    <property type="evidence" value="ECO:0007669"/>
    <property type="project" value="UniProtKB-KW"/>
</dbReference>